<dbReference type="Gene3D" id="3.30.710.10">
    <property type="entry name" value="Potassium Channel Kv1.1, Chain A"/>
    <property type="match status" value="1"/>
</dbReference>
<proteinExistence type="predicted"/>
<protein>
    <recommendedName>
        <fullName evidence="3">BTB domain-containing protein</fullName>
    </recommendedName>
</protein>
<evidence type="ECO:0000313" key="1">
    <source>
        <dbReference type="EMBL" id="RPD57552.1"/>
    </source>
</evidence>
<dbReference type="Proteomes" id="UP000313359">
    <property type="component" value="Unassembled WGS sequence"/>
</dbReference>
<organism evidence="1 2">
    <name type="scientific">Lentinus tigrinus ALCF2SS1-6</name>
    <dbReference type="NCBI Taxonomy" id="1328759"/>
    <lineage>
        <taxon>Eukaryota</taxon>
        <taxon>Fungi</taxon>
        <taxon>Dikarya</taxon>
        <taxon>Basidiomycota</taxon>
        <taxon>Agaricomycotina</taxon>
        <taxon>Agaricomycetes</taxon>
        <taxon>Polyporales</taxon>
        <taxon>Polyporaceae</taxon>
        <taxon>Lentinus</taxon>
    </lineage>
</organism>
<feature type="non-terminal residue" evidence="1">
    <location>
        <position position="182"/>
    </location>
</feature>
<dbReference type="STRING" id="1328759.A0A5C2S277"/>
<dbReference type="EMBL" id="ML122280">
    <property type="protein sequence ID" value="RPD57552.1"/>
    <property type="molecule type" value="Genomic_DNA"/>
</dbReference>
<dbReference type="AlphaFoldDB" id="A0A5C2S277"/>
<feature type="non-terminal residue" evidence="1">
    <location>
        <position position="1"/>
    </location>
</feature>
<accession>A0A5C2S277</accession>
<keyword evidence="2" id="KW-1185">Reference proteome</keyword>
<dbReference type="OrthoDB" id="6359816at2759"/>
<evidence type="ECO:0000313" key="2">
    <source>
        <dbReference type="Proteomes" id="UP000313359"/>
    </source>
</evidence>
<reference evidence="1" key="1">
    <citation type="journal article" date="2018" name="Genome Biol. Evol.">
        <title>Genomics and development of Lentinus tigrinus, a white-rot wood-decaying mushroom with dimorphic fruiting bodies.</title>
        <authorList>
            <person name="Wu B."/>
            <person name="Xu Z."/>
            <person name="Knudson A."/>
            <person name="Carlson A."/>
            <person name="Chen N."/>
            <person name="Kovaka S."/>
            <person name="LaButti K."/>
            <person name="Lipzen A."/>
            <person name="Pennachio C."/>
            <person name="Riley R."/>
            <person name="Schakwitz W."/>
            <person name="Umezawa K."/>
            <person name="Ohm R.A."/>
            <person name="Grigoriev I.V."/>
            <person name="Nagy L.G."/>
            <person name="Gibbons J."/>
            <person name="Hibbett D."/>
        </authorList>
    </citation>
    <scope>NUCLEOTIDE SEQUENCE [LARGE SCALE GENOMIC DNA]</scope>
    <source>
        <strain evidence="1">ALCF2SS1-6</strain>
    </source>
</reference>
<evidence type="ECO:0008006" key="3">
    <source>
        <dbReference type="Google" id="ProtNLM"/>
    </source>
</evidence>
<dbReference type="InterPro" id="IPR011333">
    <property type="entry name" value="SKP1/BTB/POZ_sf"/>
</dbReference>
<sequence length="182" mass="20581">FDDEDADIIFRSSDGVDFRLYKVIVSKLSPMLRDMLAVPPPPDVEGPPIVDVTEDARTLEHVFRLCCPVKHPDITTVEEVYAVLQAARKYDMSAVTANMRSPIKQLLPREPLRIYAIAYIFGMEDVARDAAVLLRDDPRFHIPTSPPPEFALLPAAALYAVHIYRKKCVDAVLRVFDDTDWV</sequence>
<name>A0A5C2S277_9APHY</name>
<gene>
    <name evidence="1" type="ORF">L227DRAFT_472462</name>
</gene>